<comment type="caution">
    <text evidence="1">The sequence shown here is derived from an EMBL/GenBank/DDBJ whole genome shotgun (WGS) entry which is preliminary data.</text>
</comment>
<reference evidence="1 2" key="1">
    <citation type="journal article" date="2024" name="J Genomics">
        <title>Draft genome sequencing and assembly of Favolaschia claudopus CIRM-BRFM 2984 isolated from oak limbs.</title>
        <authorList>
            <person name="Navarro D."/>
            <person name="Drula E."/>
            <person name="Chaduli D."/>
            <person name="Cazenave R."/>
            <person name="Ahrendt S."/>
            <person name="Wang J."/>
            <person name="Lipzen A."/>
            <person name="Daum C."/>
            <person name="Barry K."/>
            <person name="Grigoriev I.V."/>
            <person name="Favel A."/>
            <person name="Rosso M.N."/>
            <person name="Martin F."/>
        </authorList>
    </citation>
    <scope>NUCLEOTIDE SEQUENCE [LARGE SCALE GENOMIC DNA]</scope>
    <source>
        <strain evidence="1 2">CIRM-BRFM 2984</strain>
    </source>
</reference>
<gene>
    <name evidence="1" type="ORF">R3P38DRAFT_3142287</name>
</gene>
<sequence length="263" mass="30151">MLSRPLVHLWDTELAQLQSQNRELVIYSHRHNWLVIVFWPTVNGVRLKATEVVRLVKEEKLHWPCFCSRLEDRSLACRIFILAGTVSACCHYAPAARCQFFVPLHKIYETAELTFEYPSPILHHPPYSQNRLPAFLLATELQLFEPQQPIGHLGDHHEDIRQGSKVPLLLISDLVDRPETYHSMIYIAAAVAKKAYADAAVQPDLEVDDPNVVDATDEESRIVRKVFAGQLLKNTEVIALLRRCETCRKVFLSQLLGRHVCRT</sequence>
<name>A0AAV9Z549_9AGAR</name>
<organism evidence="1 2">
    <name type="scientific">Favolaschia claudopus</name>
    <dbReference type="NCBI Taxonomy" id="2862362"/>
    <lineage>
        <taxon>Eukaryota</taxon>
        <taxon>Fungi</taxon>
        <taxon>Dikarya</taxon>
        <taxon>Basidiomycota</taxon>
        <taxon>Agaricomycotina</taxon>
        <taxon>Agaricomycetes</taxon>
        <taxon>Agaricomycetidae</taxon>
        <taxon>Agaricales</taxon>
        <taxon>Marasmiineae</taxon>
        <taxon>Mycenaceae</taxon>
        <taxon>Favolaschia</taxon>
    </lineage>
</organism>
<evidence type="ECO:0000313" key="1">
    <source>
        <dbReference type="EMBL" id="KAK6971521.1"/>
    </source>
</evidence>
<dbReference type="AlphaFoldDB" id="A0AAV9Z549"/>
<evidence type="ECO:0000313" key="2">
    <source>
        <dbReference type="Proteomes" id="UP001362999"/>
    </source>
</evidence>
<protein>
    <submittedName>
        <fullName evidence="1">Uncharacterized protein</fullName>
    </submittedName>
</protein>
<dbReference type="Proteomes" id="UP001362999">
    <property type="component" value="Unassembled WGS sequence"/>
</dbReference>
<dbReference type="EMBL" id="JAWWNJ010000210">
    <property type="protein sequence ID" value="KAK6971521.1"/>
    <property type="molecule type" value="Genomic_DNA"/>
</dbReference>
<proteinExistence type="predicted"/>
<keyword evidence="2" id="KW-1185">Reference proteome</keyword>
<accession>A0AAV9Z549</accession>